<reference evidence="5 6" key="2">
    <citation type="journal article" date="2010" name="Stand. Genomic Sci.">
        <title>Complete genome sequence of Gordonia bronchialis type strain (3410).</title>
        <authorList>
            <person name="Ivanova N."/>
            <person name="Sikorski J."/>
            <person name="Jando M."/>
            <person name="Lapidus A."/>
            <person name="Nolan M."/>
            <person name="Lucas S."/>
            <person name="Del Rio T.G."/>
            <person name="Tice H."/>
            <person name="Copeland A."/>
            <person name="Cheng J.F."/>
            <person name="Chen F."/>
            <person name="Bruce D."/>
            <person name="Goodwin L."/>
            <person name="Pitluck S."/>
            <person name="Mavromatis K."/>
            <person name="Ovchinnikova G."/>
            <person name="Pati A."/>
            <person name="Chen A."/>
            <person name="Palaniappan K."/>
            <person name="Land M."/>
            <person name="Hauser L."/>
            <person name="Chang Y.J."/>
            <person name="Jeffries C.D."/>
            <person name="Chain P."/>
            <person name="Saunders E."/>
            <person name="Han C."/>
            <person name="Detter J.C."/>
            <person name="Brettin T."/>
            <person name="Rohde M."/>
            <person name="Goker M."/>
            <person name="Bristow J."/>
            <person name="Eisen J.A."/>
            <person name="Markowitz V."/>
            <person name="Hugenholtz P."/>
            <person name="Klenk H.P."/>
            <person name="Kyrpides N.C."/>
        </authorList>
    </citation>
    <scope>NUCLEOTIDE SEQUENCE [LARGE SCALE GENOMIC DNA]</scope>
    <source>
        <strain evidence="6">ATCC 25592 / DSM 43247 / BCRC 13721 / JCM 3198 / KCTC 3076 / NBRC 16047 / NCTC 10667</strain>
    </source>
</reference>
<evidence type="ECO:0000313" key="6">
    <source>
        <dbReference type="Proteomes" id="UP000001219"/>
    </source>
</evidence>
<dbReference type="SUPFAM" id="SSF46689">
    <property type="entry name" value="Homeodomain-like"/>
    <property type="match status" value="1"/>
</dbReference>
<keyword evidence="1" id="KW-0805">Transcription regulation</keyword>
<dbReference type="Gene3D" id="1.10.10.60">
    <property type="entry name" value="Homeodomain-like"/>
    <property type="match status" value="1"/>
</dbReference>
<evidence type="ECO:0000259" key="4">
    <source>
        <dbReference type="PROSITE" id="PS01124"/>
    </source>
</evidence>
<evidence type="ECO:0000313" key="5">
    <source>
        <dbReference type="EMBL" id="ACY22522.1"/>
    </source>
</evidence>
<dbReference type="STRING" id="526226.Gbro_3318"/>
<name>D0LD29_GORB4</name>
<organism evidence="5 6">
    <name type="scientific">Gordonia bronchialis (strain ATCC 25592 / DSM 43247 / BCRC 13721 / JCM 3198 / KCTC 3076 / NBRC 16047 / NCTC 10667)</name>
    <name type="common">Rhodococcus bronchialis</name>
    <dbReference type="NCBI Taxonomy" id="526226"/>
    <lineage>
        <taxon>Bacteria</taxon>
        <taxon>Bacillati</taxon>
        <taxon>Actinomycetota</taxon>
        <taxon>Actinomycetes</taxon>
        <taxon>Mycobacteriales</taxon>
        <taxon>Gordoniaceae</taxon>
        <taxon>Gordonia</taxon>
    </lineage>
</organism>
<dbReference type="HOGENOM" id="CLU_066193_3_1_11"/>
<dbReference type="InterPro" id="IPR046532">
    <property type="entry name" value="DUF6597"/>
</dbReference>
<dbReference type="GO" id="GO:0043565">
    <property type="term" value="F:sequence-specific DNA binding"/>
    <property type="evidence" value="ECO:0007669"/>
    <property type="project" value="InterPro"/>
</dbReference>
<gene>
    <name evidence="5" type="ordered locus">Gbro_3318</name>
</gene>
<dbReference type="PANTHER" id="PTHR46796">
    <property type="entry name" value="HTH-TYPE TRANSCRIPTIONAL ACTIVATOR RHAS-RELATED"/>
    <property type="match status" value="1"/>
</dbReference>
<dbReference type="PANTHER" id="PTHR46796:SF15">
    <property type="entry name" value="BLL1074 PROTEIN"/>
    <property type="match status" value="1"/>
</dbReference>
<proteinExistence type="predicted"/>
<dbReference type="Proteomes" id="UP000001219">
    <property type="component" value="Chromosome"/>
</dbReference>
<keyword evidence="2" id="KW-0238">DNA-binding</keyword>
<dbReference type="AlphaFoldDB" id="D0LD29"/>
<keyword evidence="6" id="KW-1185">Reference proteome</keyword>
<dbReference type="eggNOG" id="COG2207">
    <property type="taxonomic scope" value="Bacteria"/>
</dbReference>
<dbReference type="InterPro" id="IPR009057">
    <property type="entry name" value="Homeodomain-like_sf"/>
</dbReference>
<protein>
    <submittedName>
        <fullName evidence="5">Helix-turn-helix, AraC domain protein</fullName>
    </submittedName>
</protein>
<evidence type="ECO:0000256" key="1">
    <source>
        <dbReference type="ARBA" id="ARBA00023015"/>
    </source>
</evidence>
<sequence length="239" mass="26158">MTAAQPGVPYRERRCAGLPGVAWTASRPAGVTSVLPDGCMDLIWTGHDLIIAGPDVAPNTTHVETVSTMTAVRFDPGQGPTILGVRAAECRDLRIPVAEVWPAGDVRRLTDSLHESTAPGTELLAWCRRRQRESTPAWVGGVVESLREGASVTAVARQVAMSERTLHRRAHEYFGYGPKTLARILRMRAALDRIDRSPQERDEGGLSAIAATCGYADYAHMYREFRDLTGCAPTEFMNR</sequence>
<dbReference type="InterPro" id="IPR018060">
    <property type="entry name" value="HTH_AraC"/>
</dbReference>
<dbReference type="InterPro" id="IPR050204">
    <property type="entry name" value="AraC_XylS_family_regulators"/>
</dbReference>
<dbReference type="Pfam" id="PF12833">
    <property type="entry name" value="HTH_18"/>
    <property type="match status" value="1"/>
</dbReference>
<dbReference type="SMART" id="SM00342">
    <property type="entry name" value="HTH_ARAC"/>
    <property type="match status" value="1"/>
</dbReference>
<dbReference type="Pfam" id="PF20240">
    <property type="entry name" value="DUF6597"/>
    <property type="match status" value="1"/>
</dbReference>
<evidence type="ECO:0000256" key="3">
    <source>
        <dbReference type="ARBA" id="ARBA00023163"/>
    </source>
</evidence>
<dbReference type="KEGG" id="gbr:Gbro_3318"/>
<keyword evidence="3" id="KW-0804">Transcription</keyword>
<feature type="domain" description="HTH araC/xylS-type" evidence="4">
    <location>
        <begin position="142"/>
        <end position="239"/>
    </location>
</feature>
<dbReference type="PROSITE" id="PS01124">
    <property type="entry name" value="HTH_ARAC_FAMILY_2"/>
    <property type="match status" value="1"/>
</dbReference>
<reference evidence="6" key="1">
    <citation type="submission" date="2009-10" db="EMBL/GenBank/DDBJ databases">
        <title>The complete chromosome of Gordonia bronchialis DSM 43247.</title>
        <authorList>
            <consortium name="US DOE Joint Genome Institute (JGI-PGF)"/>
            <person name="Lucas S."/>
            <person name="Copeland A."/>
            <person name="Lapidus A."/>
            <person name="Glavina del Rio T."/>
            <person name="Dalin E."/>
            <person name="Tice H."/>
            <person name="Bruce D."/>
            <person name="Goodwin L."/>
            <person name="Pitluck S."/>
            <person name="Kyrpides N."/>
            <person name="Mavromatis K."/>
            <person name="Ivanova N."/>
            <person name="Ovchinnikova G."/>
            <person name="Saunders E."/>
            <person name="Brettin T."/>
            <person name="Detter J.C."/>
            <person name="Han C."/>
            <person name="Larimer F."/>
            <person name="Land M."/>
            <person name="Hauser L."/>
            <person name="Markowitz V."/>
            <person name="Cheng J.-F."/>
            <person name="Hugenholtz P."/>
            <person name="Woyke T."/>
            <person name="Wu D."/>
            <person name="Jando M."/>
            <person name="Schneider S."/>
            <person name="Goeker M."/>
            <person name="Klenk H.-P."/>
            <person name="Eisen J.A."/>
        </authorList>
    </citation>
    <scope>NUCLEOTIDE SEQUENCE [LARGE SCALE GENOMIC DNA]</scope>
    <source>
        <strain evidence="6">ATCC 25592 / DSM 43247 / BCRC 13721 / JCM 3198 / KCTC 3076 / NBRC 16047 / NCTC 10667</strain>
    </source>
</reference>
<dbReference type="RefSeq" id="WP_012835037.1">
    <property type="nucleotide sequence ID" value="NC_013441.1"/>
</dbReference>
<evidence type="ECO:0000256" key="2">
    <source>
        <dbReference type="ARBA" id="ARBA00023125"/>
    </source>
</evidence>
<dbReference type="EMBL" id="CP001802">
    <property type="protein sequence ID" value="ACY22522.1"/>
    <property type="molecule type" value="Genomic_DNA"/>
</dbReference>
<accession>D0LD29</accession>
<dbReference type="GO" id="GO:0003700">
    <property type="term" value="F:DNA-binding transcription factor activity"/>
    <property type="evidence" value="ECO:0007669"/>
    <property type="project" value="InterPro"/>
</dbReference>